<dbReference type="PROSITE" id="PS51391">
    <property type="entry name" value="CID"/>
    <property type="match status" value="1"/>
</dbReference>
<name>A0AAU9PEG4_9ASTR</name>
<accession>A0AAU9PEG4</accession>
<dbReference type="Pfam" id="PF04818">
    <property type="entry name" value="CID"/>
    <property type="match status" value="1"/>
</dbReference>
<keyword evidence="1" id="KW-0507">mRNA processing</keyword>
<feature type="domain" description="CID" evidence="3">
    <location>
        <begin position="40"/>
        <end position="168"/>
    </location>
</feature>
<dbReference type="PANTHER" id="PTHR15921">
    <property type="entry name" value="PRE-MRNA CLEAVAGE COMPLEX II"/>
    <property type="match status" value="1"/>
</dbReference>
<dbReference type="GO" id="GO:0000993">
    <property type="term" value="F:RNA polymerase II complex binding"/>
    <property type="evidence" value="ECO:0007669"/>
    <property type="project" value="InterPro"/>
</dbReference>
<dbReference type="SMART" id="SM00582">
    <property type="entry name" value="RPR"/>
    <property type="match status" value="1"/>
</dbReference>
<evidence type="ECO:0000256" key="2">
    <source>
        <dbReference type="SAM" id="MobiDB-lite"/>
    </source>
</evidence>
<dbReference type="InterPro" id="IPR047415">
    <property type="entry name" value="Pcf11_CID"/>
</dbReference>
<dbReference type="GO" id="GO:0006369">
    <property type="term" value="P:termination of RNA polymerase II transcription"/>
    <property type="evidence" value="ECO:0007669"/>
    <property type="project" value="InterPro"/>
</dbReference>
<evidence type="ECO:0000259" key="3">
    <source>
        <dbReference type="PROSITE" id="PS51391"/>
    </source>
</evidence>
<dbReference type="SUPFAM" id="SSF48464">
    <property type="entry name" value="ENTH/VHS domain"/>
    <property type="match status" value="1"/>
</dbReference>
<dbReference type="EMBL" id="CAKMRJ010005634">
    <property type="protein sequence ID" value="CAH1448318.1"/>
    <property type="molecule type" value="Genomic_DNA"/>
</dbReference>
<sequence length="277" mass="30796">MMIFVTPEYSYIPHVIRNEREEEIRVSSGGDDDIEIPLLSTEEIVELYEVVLSELVINSKPIITDLTIIAGEQREHGAGIADAICARIIEVPVEQKLPSLYLLDSIVKNIGREYVRHFSARLPEVYCAAYRQVHPSLHPSMRHLFGTWSTVFPASVLRKIESQLQFSPSPSYQSSGLKDAESPKPAHGIHVNPKNFNIRTISTPKSLGQPSTAFDEYETDNGQSIGSTSQLGHTLFGHGHTRPPSPALEDFPMIDSPKRVVEVASHHTSIMAMVMTT</sequence>
<reference evidence="4 5" key="1">
    <citation type="submission" date="2022-01" db="EMBL/GenBank/DDBJ databases">
        <authorList>
            <person name="Xiong W."/>
            <person name="Schranz E."/>
        </authorList>
    </citation>
    <scope>NUCLEOTIDE SEQUENCE [LARGE SCALE GENOMIC DNA]</scope>
</reference>
<dbReference type="GO" id="GO:0003729">
    <property type="term" value="F:mRNA binding"/>
    <property type="evidence" value="ECO:0007669"/>
    <property type="project" value="InterPro"/>
</dbReference>
<feature type="compositionally biased region" description="Polar residues" evidence="2">
    <location>
        <begin position="167"/>
        <end position="176"/>
    </location>
</feature>
<evidence type="ECO:0000256" key="1">
    <source>
        <dbReference type="ARBA" id="ARBA00022664"/>
    </source>
</evidence>
<dbReference type="GO" id="GO:0005849">
    <property type="term" value="C:mRNA cleavage factor complex"/>
    <property type="evidence" value="ECO:0007669"/>
    <property type="project" value="TreeGrafter"/>
</dbReference>
<dbReference type="FunFam" id="1.25.40.90:FF:000023">
    <property type="entry name" value="polyadenylation and cleavage factor homolog 4"/>
    <property type="match status" value="1"/>
</dbReference>
<evidence type="ECO:0000313" key="4">
    <source>
        <dbReference type="EMBL" id="CAH1448318.1"/>
    </source>
</evidence>
<proteinExistence type="predicted"/>
<protein>
    <recommendedName>
        <fullName evidence="3">CID domain-containing protein</fullName>
    </recommendedName>
</protein>
<dbReference type="InterPro" id="IPR006569">
    <property type="entry name" value="CID_dom"/>
</dbReference>
<gene>
    <name evidence="4" type="ORF">LVIROSA_LOCUS33872</name>
</gene>
<dbReference type="GO" id="GO:0031124">
    <property type="term" value="P:mRNA 3'-end processing"/>
    <property type="evidence" value="ECO:0007669"/>
    <property type="project" value="InterPro"/>
</dbReference>
<organism evidence="4 5">
    <name type="scientific">Lactuca virosa</name>
    <dbReference type="NCBI Taxonomy" id="75947"/>
    <lineage>
        <taxon>Eukaryota</taxon>
        <taxon>Viridiplantae</taxon>
        <taxon>Streptophyta</taxon>
        <taxon>Embryophyta</taxon>
        <taxon>Tracheophyta</taxon>
        <taxon>Spermatophyta</taxon>
        <taxon>Magnoliopsida</taxon>
        <taxon>eudicotyledons</taxon>
        <taxon>Gunneridae</taxon>
        <taxon>Pentapetalae</taxon>
        <taxon>asterids</taxon>
        <taxon>campanulids</taxon>
        <taxon>Asterales</taxon>
        <taxon>Asteraceae</taxon>
        <taxon>Cichorioideae</taxon>
        <taxon>Cichorieae</taxon>
        <taxon>Lactucinae</taxon>
        <taxon>Lactuca</taxon>
    </lineage>
</organism>
<dbReference type="Proteomes" id="UP001157418">
    <property type="component" value="Unassembled WGS sequence"/>
</dbReference>
<dbReference type="PANTHER" id="PTHR15921:SF12">
    <property type="entry name" value="POLYADENYLATION AND CLEAVAGE FACTOR HOMOLOG 4"/>
    <property type="match status" value="1"/>
</dbReference>
<dbReference type="AlphaFoldDB" id="A0AAU9PEG4"/>
<evidence type="ECO:0000313" key="5">
    <source>
        <dbReference type="Proteomes" id="UP001157418"/>
    </source>
</evidence>
<dbReference type="Gene3D" id="1.25.40.90">
    <property type="match status" value="1"/>
</dbReference>
<comment type="caution">
    <text evidence="4">The sequence shown here is derived from an EMBL/GenBank/DDBJ whole genome shotgun (WGS) entry which is preliminary data.</text>
</comment>
<dbReference type="CDD" id="cd16982">
    <property type="entry name" value="CID_Pcf11"/>
    <property type="match status" value="1"/>
</dbReference>
<dbReference type="InterPro" id="IPR008942">
    <property type="entry name" value="ENTH_VHS"/>
</dbReference>
<keyword evidence="5" id="KW-1185">Reference proteome</keyword>
<dbReference type="InterPro" id="IPR045154">
    <property type="entry name" value="PCF11-like"/>
</dbReference>
<dbReference type="GO" id="GO:0005737">
    <property type="term" value="C:cytoplasm"/>
    <property type="evidence" value="ECO:0007669"/>
    <property type="project" value="TreeGrafter"/>
</dbReference>
<feature type="region of interest" description="Disordered" evidence="2">
    <location>
        <begin position="167"/>
        <end position="192"/>
    </location>
</feature>